<gene>
    <name evidence="2" type="ORF">EJ08DRAFT_646237</name>
</gene>
<name>A0A9P4U3B0_9PEZI</name>
<evidence type="ECO:0000256" key="1">
    <source>
        <dbReference type="SAM" id="Phobius"/>
    </source>
</evidence>
<feature type="transmembrane region" description="Helical" evidence="1">
    <location>
        <begin position="64"/>
        <end position="84"/>
    </location>
</feature>
<accession>A0A9P4U3B0</accession>
<dbReference type="Proteomes" id="UP000800235">
    <property type="component" value="Unassembled WGS sequence"/>
</dbReference>
<dbReference type="EMBL" id="MU007015">
    <property type="protein sequence ID" value="KAF2434767.1"/>
    <property type="molecule type" value="Genomic_DNA"/>
</dbReference>
<keyword evidence="1" id="KW-0472">Membrane</keyword>
<sequence length="134" mass="15290">MRVLCSKSSFDIAQYLLNKRITESDGITWGHAREASTLRTSEVTTSLIRPIWRLGQKLITSRSPIFLCLPICCALLAVFGSFAVNYKFLRKTHWGFMLGFRYQLGIKTMLRLIHFPARKAIMGVGHCYVSMNTN</sequence>
<keyword evidence="3" id="KW-1185">Reference proteome</keyword>
<reference evidence="2" key="1">
    <citation type="journal article" date="2020" name="Stud. Mycol.">
        <title>101 Dothideomycetes genomes: a test case for predicting lifestyles and emergence of pathogens.</title>
        <authorList>
            <person name="Haridas S."/>
            <person name="Albert R."/>
            <person name="Binder M."/>
            <person name="Bloem J."/>
            <person name="Labutti K."/>
            <person name="Salamov A."/>
            <person name="Andreopoulos B."/>
            <person name="Baker S."/>
            <person name="Barry K."/>
            <person name="Bills G."/>
            <person name="Bluhm B."/>
            <person name="Cannon C."/>
            <person name="Castanera R."/>
            <person name="Culley D."/>
            <person name="Daum C."/>
            <person name="Ezra D."/>
            <person name="Gonzalez J."/>
            <person name="Henrissat B."/>
            <person name="Kuo A."/>
            <person name="Liang C."/>
            <person name="Lipzen A."/>
            <person name="Lutzoni F."/>
            <person name="Magnuson J."/>
            <person name="Mondo S."/>
            <person name="Nolan M."/>
            <person name="Ohm R."/>
            <person name="Pangilinan J."/>
            <person name="Park H.-J."/>
            <person name="Ramirez L."/>
            <person name="Alfaro M."/>
            <person name="Sun H."/>
            <person name="Tritt A."/>
            <person name="Yoshinaga Y."/>
            <person name="Zwiers L.-H."/>
            <person name="Turgeon B."/>
            <person name="Goodwin S."/>
            <person name="Spatafora J."/>
            <person name="Crous P."/>
            <person name="Grigoriev I."/>
        </authorList>
    </citation>
    <scope>NUCLEOTIDE SEQUENCE</scope>
    <source>
        <strain evidence="2">CBS 130266</strain>
    </source>
</reference>
<keyword evidence="1" id="KW-1133">Transmembrane helix</keyword>
<dbReference type="AlphaFoldDB" id="A0A9P4U3B0"/>
<organism evidence="2 3">
    <name type="scientific">Tothia fuscella</name>
    <dbReference type="NCBI Taxonomy" id="1048955"/>
    <lineage>
        <taxon>Eukaryota</taxon>
        <taxon>Fungi</taxon>
        <taxon>Dikarya</taxon>
        <taxon>Ascomycota</taxon>
        <taxon>Pezizomycotina</taxon>
        <taxon>Dothideomycetes</taxon>
        <taxon>Pleosporomycetidae</taxon>
        <taxon>Venturiales</taxon>
        <taxon>Cylindrosympodiaceae</taxon>
        <taxon>Tothia</taxon>
    </lineage>
</organism>
<protein>
    <submittedName>
        <fullName evidence="2">Uncharacterized protein</fullName>
    </submittedName>
</protein>
<evidence type="ECO:0000313" key="3">
    <source>
        <dbReference type="Proteomes" id="UP000800235"/>
    </source>
</evidence>
<comment type="caution">
    <text evidence="2">The sequence shown here is derived from an EMBL/GenBank/DDBJ whole genome shotgun (WGS) entry which is preliminary data.</text>
</comment>
<evidence type="ECO:0000313" key="2">
    <source>
        <dbReference type="EMBL" id="KAF2434767.1"/>
    </source>
</evidence>
<keyword evidence="1" id="KW-0812">Transmembrane</keyword>
<proteinExistence type="predicted"/>